<evidence type="ECO:0000259" key="5">
    <source>
        <dbReference type="Pfam" id="PF01826"/>
    </source>
</evidence>
<evidence type="ECO:0000313" key="7">
    <source>
        <dbReference type="WBParaSite" id="PgR160_g002_t01"/>
    </source>
</evidence>
<keyword evidence="1" id="KW-0646">Protease inhibitor</keyword>
<dbReference type="SUPFAM" id="SSF57567">
    <property type="entry name" value="Serine protease inhibitors"/>
    <property type="match status" value="2"/>
</dbReference>
<dbReference type="InterPro" id="IPR036084">
    <property type="entry name" value="Ser_inhib-like_sf"/>
</dbReference>
<evidence type="ECO:0000256" key="4">
    <source>
        <dbReference type="SAM" id="Phobius"/>
    </source>
</evidence>
<name>A0A915CGX7_PARUN</name>
<sequence>CINWGGVSEWRSGNVMWIAEASMMWIFVFVLTTVVTSIDAQKSQTGVDATEHPSKGVVFCAQNTTFVKCSGCEQRCEDVEPMACAAVCGPPACQCSPRYRRNTDGRCVRPEDCSNPNPKCRENEIYRSCRTCEGTCKNTSPICTRVCRSAGCECPVDRGFVRDDVGSCIHKSYCQGTCIGIQCPRGQHCILKQVMCLRAPCLPIPTCVDYRQKE</sequence>
<keyword evidence="2" id="KW-0722">Serine protease inhibitor</keyword>
<evidence type="ECO:0000313" key="6">
    <source>
        <dbReference type="Proteomes" id="UP000887569"/>
    </source>
</evidence>
<keyword evidence="3" id="KW-1015">Disulfide bond</keyword>
<keyword evidence="4" id="KW-0472">Membrane</keyword>
<dbReference type="AlphaFoldDB" id="A0A915CGX7"/>
<evidence type="ECO:0000256" key="3">
    <source>
        <dbReference type="ARBA" id="ARBA00023157"/>
    </source>
</evidence>
<evidence type="ECO:0000256" key="2">
    <source>
        <dbReference type="ARBA" id="ARBA00022900"/>
    </source>
</evidence>
<keyword evidence="4" id="KW-1133">Transmembrane helix</keyword>
<reference evidence="7" key="1">
    <citation type="submission" date="2022-11" db="UniProtKB">
        <authorList>
            <consortium name="WormBaseParasite"/>
        </authorList>
    </citation>
    <scope>IDENTIFICATION</scope>
</reference>
<evidence type="ECO:0000256" key="1">
    <source>
        <dbReference type="ARBA" id="ARBA00022690"/>
    </source>
</evidence>
<accession>A0A915CGX7</accession>
<dbReference type="InterPro" id="IPR051368">
    <property type="entry name" value="SerProtInhib-TIL_Domain"/>
</dbReference>
<dbReference type="CDD" id="cd19941">
    <property type="entry name" value="TIL"/>
    <property type="match status" value="2"/>
</dbReference>
<dbReference type="GO" id="GO:0004867">
    <property type="term" value="F:serine-type endopeptidase inhibitor activity"/>
    <property type="evidence" value="ECO:0007669"/>
    <property type="project" value="UniProtKB-KW"/>
</dbReference>
<dbReference type="PANTHER" id="PTHR23259">
    <property type="entry name" value="RIDDLE"/>
    <property type="match status" value="1"/>
</dbReference>
<feature type="domain" description="TIL" evidence="5">
    <location>
        <begin position="60"/>
        <end position="113"/>
    </location>
</feature>
<dbReference type="Gene3D" id="2.10.25.10">
    <property type="entry name" value="Laminin"/>
    <property type="match status" value="2"/>
</dbReference>
<dbReference type="InterPro" id="IPR002919">
    <property type="entry name" value="TIL_dom"/>
</dbReference>
<feature type="transmembrane region" description="Helical" evidence="4">
    <location>
        <begin position="15"/>
        <end position="35"/>
    </location>
</feature>
<dbReference type="WBParaSite" id="PgR160_g002_t01">
    <property type="protein sequence ID" value="PgR160_g002_t01"/>
    <property type="gene ID" value="PgR160_g002"/>
</dbReference>
<dbReference type="Pfam" id="PF01826">
    <property type="entry name" value="TIL"/>
    <property type="match status" value="2"/>
</dbReference>
<keyword evidence="4" id="KW-0812">Transmembrane</keyword>
<protein>
    <submittedName>
        <fullName evidence="7">TIL domain-containing protein</fullName>
    </submittedName>
</protein>
<dbReference type="PANTHER" id="PTHR23259:SF70">
    <property type="entry name" value="ACCESSORY GLAND PROTEIN ACP62F-RELATED"/>
    <property type="match status" value="1"/>
</dbReference>
<organism evidence="6 7">
    <name type="scientific">Parascaris univalens</name>
    <name type="common">Nematode worm</name>
    <dbReference type="NCBI Taxonomy" id="6257"/>
    <lineage>
        <taxon>Eukaryota</taxon>
        <taxon>Metazoa</taxon>
        <taxon>Ecdysozoa</taxon>
        <taxon>Nematoda</taxon>
        <taxon>Chromadorea</taxon>
        <taxon>Rhabditida</taxon>
        <taxon>Spirurina</taxon>
        <taxon>Ascaridomorpha</taxon>
        <taxon>Ascaridoidea</taxon>
        <taxon>Ascarididae</taxon>
        <taxon>Parascaris</taxon>
    </lineage>
</organism>
<keyword evidence="6" id="KW-1185">Reference proteome</keyword>
<feature type="domain" description="TIL" evidence="5">
    <location>
        <begin position="120"/>
        <end position="174"/>
    </location>
</feature>
<proteinExistence type="predicted"/>
<dbReference type="Proteomes" id="UP000887569">
    <property type="component" value="Unplaced"/>
</dbReference>